<gene>
    <name evidence="3" type="primary">LOC106819475</name>
</gene>
<accession>A0ABM1F566</accession>
<organism evidence="2 3">
    <name type="scientific">Priapulus caudatus</name>
    <name type="common">Priapulid worm</name>
    <dbReference type="NCBI Taxonomy" id="37621"/>
    <lineage>
        <taxon>Eukaryota</taxon>
        <taxon>Metazoa</taxon>
        <taxon>Ecdysozoa</taxon>
        <taxon>Scalidophora</taxon>
        <taxon>Priapulida</taxon>
        <taxon>Priapulimorpha</taxon>
        <taxon>Priapulimorphida</taxon>
        <taxon>Priapulidae</taxon>
        <taxon>Priapulus</taxon>
    </lineage>
</organism>
<dbReference type="Proteomes" id="UP000695022">
    <property type="component" value="Unplaced"/>
</dbReference>
<dbReference type="PANTHER" id="PTHR46901:SF2">
    <property type="entry name" value="GH04942P"/>
    <property type="match status" value="1"/>
</dbReference>
<dbReference type="SMART" id="SM00664">
    <property type="entry name" value="DoH"/>
    <property type="match status" value="2"/>
</dbReference>
<dbReference type="GeneID" id="106819475"/>
<keyword evidence="2" id="KW-1185">Reference proteome</keyword>
<dbReference type="InterPro" id="IPR045266">
    <property type="entry name" value="DOH_DOMON"/>
</dbReference>
<protein>
    <submittedName>
        <fullName evidence="3">Uncharacterized protein LOC106819475</fullName>
    </submittedName>
</protein>
<dbReference type="CDD" id="cd09631">
    <property type="entry name" value="DOMON_DOH"/>
    <property type="match status" value="1"/>
</dbReference>
<dbReference type="Pfam" id="PF03351">
    <property type="entry name" value="DOMON"/>
    <property type="match status" value="1"/>
</dbReference>
<evidence type="ECO:0000313" key="3">
    <source>
        <dbReference type="RefSeq" id="XP_014679587.1"/>
    </source>
</evidence>
<sequence length="333" mass="37123">MRLIGEDDFERQNCRGSWRADDGSGYEASWQYDPATDRVLFSISQLPVDDQRWIAIGFSSNRRMPNTDVVYGWISNNQPRYFDGFLSAYAPPSNDENNRGTNDVILSKFAKIGNKMTMVFSKPRLGGTDDVSLNNVYLVFPTKPGFYLDPGAILKHDGTPTIGPRVDFSNCDHRRGAVAAVSPPLPPSTASTCEGGWETNDGATYRVVWQYDPSSDGVVFTVTVGRTDAWVAIGFSQNRRMRGALVDYTGVNTDETSEIRLLAAERLANKQTIQFWKPRVGGRRNDFTLHDVHLILPTKPGRWSERPQFAMGKHEAAPTVGPKVFFNTCVARA</sequence>
<dbReference type="RefSeq" id="XP_014679587.1">
    <property type="nucleotide sequence ID" value="XM_014824101.1"/>
</dbReference>
<feature type="domain" description="DOMON" evidence="1">
    <location>
        <begin position="24"/>
        <end position="143"/>
    </location>
</feature>
<dbReference type="PANTHER" id="PTHR46901">
    <property type="entry name" value="GH04942P"/>
    <property type="match status" value="1"/>
</dbReference>
<dbReference type="InterPro" id="IPR005018">
    <property type="entry name" value="DOMON_domain"/>
</dbReference>
<proteinExistence type="predicted"/>
<reference evidence="3" key="1">
    <citation type="submission" date="2025-08" db="UniProtKB">
        <authorList>
            <consortium name="RefSeq"/>
        </authorList>
    </citation>
    <scope>IDENTIFICATION</scope>
</reference>
<name>A0ABM1F566_PRICU</name>
<evidence type="ECO:0000313" key="2">
    <source>
        <dbReference type="Proteomes" id="UP000695022"/>
    </source>
</evidence>
<evidence type="ECO:0000259" key="1">
    <source>
        <dbReference type="PROSITE" id="PS50836"/>
    </source>
</evidence>
<dbReference type="PROSITE" id="PS50836">
    <property type="entry name" value="DOMON"/>
    <property type="match status" value="1"/>
</dbReference>